<dbReference type="Pfam" id="PF06506">
    <property type="entry name" value="PrpR_N"/>
    <property type="match status" value="1"/>
</dbReference>
<keyword evidence="8" id="KW-1185">Reference proteome</keyword>
<dbReference type="InterPro" id="IPR058031">
    <property type="entry name" value="AAA_lid_NorR"/>
</dbReference>
<dbReference type="RefSeq" id="WP_262400807.1">
    <property type="nucleotide sequence ID" value="NZ_JACRTB010000029.1"/>
</dbReference>
<dbReference type="PROSITE" id="PS50045">
    <property type="entry name" value="SIGMA54_INTERACT_4"/>
    <property type="match status" value="1"/>
</dbReference>
<dbReference type="Gene3D" id="3.40.50.300">
    <property type="entry name" value="P-loop containing nucleotide triphosphate hydrolases"/>
    <property type="match status" value="1"/>
</dbReference>
<dbReference type="SUPFAM" id="SSF159800">
    <property type="entry name" value="PrpR receptor domain-like"/>
    <property type="match status" value="1"/>
</dbReference>
<dbReference type="Proteomes" id="UP000658131">
    <property type="component" value="Unassembled WGS sequence"/>
</dbReference>
<dbReference type="InterPro" id="IPR010524">
    <property type="entry name" value="Sig_transdc_resp-reg_PrpR_N"/>
</dbReference>
<dbReference type="PANTHER" id="PTHR32071">
    <property type="entry name" value="TRANSCRIPTIONAL REGULATORY PROTEIN"/>
    <property type="match status" value="1"/>
</dbReference>
<dbReference type="Gene3D" id="3.40.50.2300">
    <property type="match status" value="1"/>
</dbReference>
<dbReference type="InterPro" id="IPR025662">
    <property type="entry name" value="Sigma_54_int_dom_ATP-bd_1"/>
</dbReference>
<evidence type="ECO:0000256" key="1">
    <source>
        <dbReference type="ARBA" id="ARBA00022741"/>
    </source>
</evidence>
<evidence type="ECO:0000259" key="5">
    <source>
        <dbReference type="PROSITE" id="PS50045"/>
    </source>
</evidence>
<dbReference type="InterPro" id="IPR009057">
    <property type="entry name" value="Homeodomain-like_sf"/>
</dbReference>
<feature type="domain" description="Sigma-54 factor interaction" evidence="5">
    <location>
        <begin position="321"/>
        <end position="551"/>
    </location>
</feature>
<proteinExistence type="predicted"/>
<keyword evidence="3" id="KW-0805">Transcription regulation</keyword>
<dbReference type="InterPro" id="IPR025943">
    <property type="entry name" value="Sigma_54_int_dom_ATP-bd_2"/>
</dbReference>
<dbReference type="InterPro" id="IPR013767">
    <property type="entry name" value="PAS_fold"/>
</dbReference>
<dbReference type="InterPro" id="IPR002197">
    <property type="entry name" value="HTH_Fis"/>
</dbReference>
<evidence type="ECO:0000259" key="6">
    <source>
        <dbReference type="PROSITE" id="PS50112"/>
    </source>
</evidence>
<evidence type="ECO:0000256" key="4">
    <source>
        <dbReference type="ARBA" id="ARBA00023163"/>
    </source>
</evidence>
<keyword evidence="4" id="KW-0804">Transcription</keyword>
<dbReference type="Gene3D" id="3.40.50.10660">
    <property type="entry name" value="PrpR receptor domain-like"/>
    <property type="match status" value="1"/>
</dbReference>
<evidence type="ECO:0000313" key="7">
    <source>
        <dbReference type="EMBL" id="MBC8577401.1"/>
    </source>
</evidence>
<dbReference type="Pfam" id="PF00989">
    <property type="entry name" value="PAS"/>
    <property type="match status" value="1"/>
</dbReference>
<dbReference type="Gene3D" id="3.30.450.20">
    <property type="entry name" value="PAS domain"/>
    <property type="match status" value="1"/>
</dbReference>
<dbReference type="InterPro" id="IPR002078">
    <property type="entry name" value="Sigma_54_int"/>
</dbReference>
<dbReference type="SMART" id="SM00382">
    <property type="entry name" value="AAA"/>
    <property type="match status" value="1"/>
</dbReference>
<keyword evidence="1" id="KW-0547">Nucleotide-binding</keyword>
<dbReference type="Pfam" id="PF25601">
    <property type="entry name" value="AAA_lid_14"/>
    <property type="match status" value="1"/>
</dbReference>
<dbReference type="Pfam" id="PF00158">
    <property type="entry name" value="Sigma54_activat"/>
    <property type="match status" value="1"/>
</dbReference>
<accession>A0ABR7NLW0</accession>
<dbReference type="InterPro" id="IPR035965">
    <property type="entry name" value="PAS-like_dom_sf"/>
</dbReference>
<dbReference type="PROSITE" id="PS50112">
    <property type="entry name" value="PAS"/>
    <property type="match status" value="1"/>
</dbReference>
<name>A0ABR7NLW0_9FIRM</name>
<reference evidence="7 8" key="1">
    <citation type="submission" date="2020-08" db="EMBL/GenBank/DDBJ databases">
        <title>Genome public.</title>
        <authorList>
            <person name="Liu C."/>
            <person name="Sun Q."/>
        </authorList>
    </citation>
    <scope>NUCLEOTIDE SEQUENCE [LARGE SCALE GENOMIC DNA]</scope>
    <source>
        <strain evidence="7 8">BX1</strain>
    </source>
</reference>
<keyword evidence="2" id="KW-0067">ATP-binding</keyword>
<comment type="caution">
    <text evidence="7">The sequence shown here is derived from an EMBL/GenBank/DDBJ whole genome shotgun (WGS) entry which is preliminary data.</text>
</comment>
<dbReference type="SUPFAM" id="SSF55785">
    <property type="entry name" value="PYP-like sensor domain (PAS domain)"/>
    <property type="match status" value="1"/>
</dbReference>
<dbReference type="Pfam" id="PF02954">
    <property type="entry name" value="HTH_8"/>
    <property type="match status" value="1"/>
</dbReference>
<dbReference type="NCBIfam" id="TIGR00229">
    <property type="entry name" value="sensory_box"/>
    <property type="match status" value="1"/>
</dbReference>
<dbReference type="PROSITE" id="PS00676">
    <property type="entry name" value="SIGMA54_INTERACT_2"/>
    <property type="match status" value="1"/>
</dbReference>
<dbReference type="PROSITE" id="PS00675">
    <property type="entry name" value="SIGMA54_INTERACT_1"/>
    <property type="match status" value="1"/>
</dbReference>
<evidence type="ECO:0000256" key="3">
    <source>
        <dbReference type="ARBA" id="ARBA00023015"/>
    </source>
</evidence>
<sequence>MKPIFLAAPMPDAYDKALELIREKGYDNIEVELANMGDGVAAARRAIRAGAEIIVTRGGTYRLCRAAFDLPVVEIHVSAYDILESVQRAGAVEGPVAVVGYNNVVDGFDLLRELLPFEIIKVELHAEDQVLDVISQHRDRGIRTYIGDANVTRITQALGCRGIVIFSQKDSIMTAMREARRIHRAARIEKQRTQQITTITDFVHDGILAIDEREVITILNARAAEVFGVDRSAAIGRNVRGVIPNTLLHEVLHTGIPQLEKLQTVRNSAIATNRVPIIVDGQVKGAVATFQDVTEMQKTEQTIRRKLLKKGFTARYRFEDIVGESPQMKECVEAARRYALYDTPVLICGESGVGKELFAQSIHNASPRAQAPFVAVNCAALPPALIESELFGYEEGSFTGAKKEGRAGVFELAHGGTLLLDEISEIPLPLQGRLLRVLQEKEVMRIGADKVIPVDVKIICASNRDLQEMVRAGTFRRDLYFRISILLLSIPPLRERPEDIMLLAGHFNRKYAEKYEKPPLVFHERARRCLSERYYEGNVRELGGLIERCVILSSFAGLAPGRKAGAASDSTGEREFLEGENDLRAVENWYIQKIYRKTGGNIKKTCEILKIDRSTLWRKLKDRNASD</sequence>
<dbReference type="SUPFAM" id="SSF46689">
    <property type="entry name" value="Homeodomain-like"/>
    <property type="match status" value="1"/>
</dbReference>
<dbReference type="CDD" id="cd00009">
    <property type="entry name" value="AAA"/>
    <property type="match status" value="1"/>
</dbReference>
<dbReference type="InterPro" id="IPR000014">
    <property type="entry name" value="PAS"/>
</dbReference>
<evidence type="ECO:0000313" key="8">
    <source>
        <dbReference type="Proteomes" id="UP000658131"/>
    </source>
</evidence>
<evidence type="ECO:0000256" key="2">
    <source>
        <dbReference type="ARBA" id="ARBA00022840"/>
    </source>
</evidence>
<protein>
    <submittedName>
        <fullName evidence="7">Sigma 54-interacting transcriptional regulator</fullName>
    </submittedName>
</protein>
<dbReference type="EMBL" id="JACRTB010000029">
    <property type="protein sequence ID" value="MBC8577401.1"/>
    <property type="molecule type" value="Genomic_DNA"/>
</dbReference>
<dbReference type="InterPro" id="IPR027417">
    <property type="entry name" value="P-loop_NTPase"/>
</dbReference>
<feature type="domain" description="PAS" evidence="6">
    <location>
        <begin position="192"/>
        <end position="253"/>
    </location>
</feature>
<dbReference type="Gene3D" id="1.10.10.60">
    <property type="entry name" value="Homeodomain-like"/>
    <property type="match status" value="1"/>
</dbReference>
<dbReference type="SUPFAM" id="SSF52540">
    <property type="entry name" value="P-loop containing nucleoside triphosphate hydrolases"/>
    <property type="match status" value="1"/>
</dbReference>
<gene>
    <name evidence="7" type="ORF">H8717_13420</name>
</gene>
<dbReference type="Gene3D" id="1.10.8.60">
    <property type="match status" value="1"/>
</dbReference>
<organism evidence="7 8">
    <name type="scientific">Yanshouia hominis</name>
    <dbReference type="NCBI Taxonomy" id="2763673"/>
    <lineage>
        <taxon>Bacteria</taxon>
        <taxon>Bacillati</taxon>
        <taxon>Bacillota</taxon>
        <taxon>Clostridia</taxon>
        <taxon>Eubacteriales</taxon>
        <taxon>Oscillospiraceae</taxon>
        <taxon>Yanshouia</taxon>
    </lineage>
</organism>
<dbReference type="InterPro" id="IPR003593">
    <property type="entry name" value="AAA+_ATPase"/>
</dbReference>